<keyword evidence="2" id="KW-0964">Secreted</keyword>
<dbReference type="PANTHER" id="PTHR24020">
    <property type="entry name" value="COLLAGEN ALPHA"/>
    <property type="match status" value="1"/>
</dbReference>
<evidence type="ECO:0000256" key="2">
    <source>
        <dbReference type="ARBA" id="ARBA00022525"/>
    </source>
</evidence>
<dbReference type="InterPro" id="IPR036465">
    <property type="entry name" value="vWFA_dom_sf"/>
</dbReference>
<evidence type="ECO:0000256" key="3">
    <source>
        <dbReference type="ARBA" id="ARBA00022530"/>
    </source>
</evidence>
<dbReference type="AlphaFoldDB" id="A0A3B3SLS5"/>
<feature type="domain" description="VWFA" evidence="8">
    <location>
        <begin position="156"/>
        <end position="328"/>
    </location>
</feature>
<keyword evidence="6" id="KW-0130">Cell adhesion</keyword>
<keyword evidence="5" id="KW-0677">Repeat</keyword>
<reference evidence="9" key="2">
    <citation type="submission" date="2025-09" db="UniProtKB">
        <authorList>
            <consortium name="Ensembl"/>
        </authorList>
    </citation>
    <scope>IDENTIFICATION</scope>
</reference>
<keyword evidence="10" id="KW-1185">Reference proteome</keyword>
<dbReference type="InterPro" id="IPR050525">
    <property type="entry name" value="ECM_Assembly_Org"/>
</dbReference>
<dbReference type="FunFam" id="3.40.50.410:FF:000003">
    <property type="entry name" value="Collagen type VI alpha 3 chain"/>
    <property type="match status" value="2"/>
</dbReference>
<accession>A0A3B3SLS5</accession>
<dbReference type="STRING" id="1676925.ENSPKIP00000031298"/>
<evidence type="ECO:0000313" key="9">
    <source>
        <dbReference type="Ensembl" id="ENSPKIP00000031298.1"/>
    </source>
</evidence>
<dbReference type="GO" id="GO:0007155">
    <property type="term" value="P:cell adhesion"/>
    <property type="evidence" value="ECO:0007669"/>
    <property type="project" value="UniProtKB-KW"/>
</dbReference>
<proteinExistence type="predicted"/>
<evidence type="ECO:0000256" key="6">
    <source>
        <dbReference type="ARBA" id="ARBA00022889"/>
    </source>
</evidence>
<feature type="domain" description="VWFA" evidence="8">
    <location>
        <begin position="1"/>
        <end position="135"/>
    </location>
</feature>
<name>A0A3B3SLS5_9TELE</name>
<dbReference type="GeneTree" id="ENSGT00940000156462"/>
<organism evidence="9 10">
    <name type="scientific">Paramormyrops kingsleyae</name>
    <dbReference type="NCBI Taxonomy" id="1676925"/>
    <lineage>
        <taxon>Eukaryota</taxon>
        <taxon>Metazoa</taxon>
        <taxon>Chordata</taxon>
        <taxon>Craniata</taxon>
        <taxon>Vertebrata</taxon>
        <taxon>Euteleostomi</taxon>
        <taxon>Actinopterygii</taxon>
        <taxon>Neopterygii</taxon>
        <taxon>Teleostei</taxon>
        <taxon>Osteoglossocephala</taxon>
        <taxon>Osteoglossomorpha</taxon>
        <taxon>Osteoglossiformes</taxon>
        <taxon>Mormyridae</taxon>
        <taxon>Paramormyrops</taxon>
    </lineage>
</organism>
<sequence>VSVVQYSQEPEVNLYLNTFSTKGDVLDAIRSLRHKGGRAVNTGAALQFIRDNILTAPSGSRRLEGVPQILILLSGGRSEDDIRGPVRNMKEMGIFSLSIGTRNADTLELQTISHNPKYAVSLTDFDTLPAVQQEIIFWINEASHHIPKPTKSARKDVIFLLDGSDNTRNTFEGIRRFVQRIVENLNVDDGSDQVAVVQYSKDAEINFNLKSFSSKNELLNSLKSIVHKGGRDVKMGAALDYVRDNVFTASSGSRHAEGVPQILLVLSGGRSSDDIRHPAQALQESKIKVFGIGMRNADVLELQTIASTPSFAFSVSDAESLENIQPKVSSLLNDLQERLPTAATLFGKNYDLR</sequence>
<dbReference type="PANTHER" id="PTHR24020:SF13">
    <property type="entry name" value="COLLAGEN ALPHA-3(VI) CHAIN"/>
    <property type="match status" value="1"/>
</dbReference>
<dbReference type="SUPFAM" id="SSF53300">
    <property type="entry name" value="vWA-like"/>
    <property type="match status" value="2"/>
</dbReference>
<dbReference type="Ensembl" id="ENSPKIT00000012140.1">
    <property type="protein sequence ID" value="ENSPKIP00000031298.1"/>
    <property type="gene ID" value="ENSPKIG00000011837.1"/>
</dbReference>
<keyword evidence="3" id="KW-0272">Extracellular matrix</keyword>
<evidence type="ECO:0000256" key="5">
    <source>
        <dbReference type="ARBA" id="ARBA00022737"/>
    </source>
</evidence>
<protein>
    <recommendedName>
        <fullName evidence="8">VWFA domain-containing protein</fullName>
    </recommendedName>
</protein>
<keyword evidence="7" id="KW-0176">Collagen</keyword>
<comment type="subcellular location">
    <subcellularLocation>
        <location evidence="1">Secreted</location>
        <location evidence="1">Extracellular space</location>
        <location evidence="1">Extracellular matrix</location>
    </subcellularLocation>
</comment>
<evidence type="ECO:0000259" key="8">
    <source>
        <dbReference type="PROSITE" id="PS50234"/>
    </source>
</evidence>
<dbReference type="PRINTS" id="PR00453">
    <property type="entry name" value="VWFADOMAIN"/>
</dbReference>
<dbReference type="GO" id="GO:0005615">
    <property type="term" value="C:extracellular space"/>
    <property type="evidence" value="ECO:0007669"/>
    <property type="project" value="TreeGrafter"/>
</dbReference>
<evidence type="ECO:0000256" key="1">
    <source>
        <dbReference type="ARBA" id="ARBA00004498"/>
    </source>
</evidence>
<dbReference type="SMART" id="SM00327">
    <property type="entry name" value="VWA"/>
    <property type="match status" value="2"/>
</dbReference>
<keyword evidence="4" id="KW-0732">Signal</keyword>
<reference evidence="9" key="1">
    <citation type="submission" date="2025-08" db="UniProtKB">
        <authorList>
            <consortium name="Ensembl"/>
        </authorList>
    </citation>
    <scope>IDENTIFICATION</scope>
</reference>
<dbReference type="InterPro" id="IPR002035">
    <property type="entry name" value="VWF_A"/>
</dbReference>
<dbReference type="PROSITE" id="PS50234">
    <property type="entry name" value="VWFA"/>
    <property type="match status" value="2"/>
</dbReference>
<dbReference type="Proteomes" id="UP000261540">
    <property type="component" value="Unplaced"/>
</dbReference>
<dbReference type="Gene3D" id="3.40.50.410">
    <property type="entry name" value="von Willebrand factor, type A domain"/>
    <property type="match status" value="2"/>
</dbReference>
<evidence type="ECO:0000256" key="4">
    <source>
        <dbReference type="ARBA" id="ARBA00022729"/>
    </source>
</evidence>
<evidence type="ECO:0000313" key="10">
    <source>
        <dbReference type="Proteomes" id="UP000261540"/>
    </source>
</evidence>
<dbReference type="Pfam" id="PF00092">
    <property type="entry name" value="VWA"/>
    <property type="match status" value="2"/>
</dbReference>
<dbReference type="GO" id="GO:0005581">
    <property type="term" value="C:collagen trimer"/>
    <property type="evidence" value="ECO:0007669"/>
    <property type="project" value="UniProtKB-KW"/>
</dbReference>
<evidence type="ECO:0000256" key="7">
    <source>
        <dbReference type="ARBA" id="ARBA00023119"/>
    </source>
</evidence>